<dbReference type="EMBL" id="CM047909">
    <property type="protein sequence ID" value="KAJ0079350.1"/>
    <property type="molecule type" value="Genomic_DNA"/>
</dbReference>
<proteinExistence type="predicted"/>
<protein>
    <submittedName>
        <fullName evidence="1">Uncharacterized protein</fullName>
    </submittedName>
</protein>
<dbReference type="Proteomes" id="UP001164250">
    <property type="component" value="Chromosome 13"/>
</dbReference>
<evidence type="ECO:0000313" key="1">
    <source>
        <dbReference type="EMBL" id="KAJ0079350.1"/>
    </source>
</evidence>
<reference evidence="2" key="1">
    <citation type="journal article" date="2023" name="G3 (Bethesda)">
        <title>Genome assembly and association tests identify interacting loci associated with vigor, precocity, and sex in interspecific pistachio rootstocks.</title>
        <authorList>
            <person name="Palmer W."/>
            <person name="Jacygrad E."/>
            <person name="Sagayaradj S."/>
            <person name="Cavanaugh K."/>
            <person name="Han R."/>
            <person name="Bertier L."/>
            <person name="Beede B."/>
            <person name="Kafkas S."/>
            <person name="Golino D."/>
            <person name="Preece J."/>
            <person name="Michelmore R."/>
        </authorList>
    </citation>
    <scope>NUCLEOTIDE SEQUENCE [LARGE SCALE GENOMIC DNA]</scope>
</reference>
<evidence type="ECO:0000313" key="2">
    <source>
        <dbReference type="Proteomes" id="UP001164250"/>
    </source>
</evidence>
<sequence>MFDGVPAEQLHQFINSSTRPSLPFPLPLSFSSSALHLHHHHHASSNTNIFPTFDPYTSTPPPSQQLLQLPHHHFLHPLHHHQQYSPTQKNHQDKQENNSSSSSLVAMNFEIERDRSIPEPVEVDPTWSNEEVLSLLRIRSSFENWFPEFTWEHVSRKLEEVGYKRSADKCKAKFEEESQCFNNINYNKSYRLFSEFEEFYHGHQNSQVVAQDKNKKMEKSREEEGEEDDEIERDNLDEDSKKEEISVGDASEDNEKLVEISKGKKRKRQKNFEMFKGFCEDIVKKMMAQQEEMMNKLLEDMMKRDEEKVAREEAWKKQEMDRINKELEIRAHEQVITGDRQTTIIKFLKGFTASTGSSETESGLDKVLNTLNSPTSSSLNLAQNHNAPQNNLEMPTSASHQISVFSPSQSSPVTSTSLPQPSAPQNPSLNLAPTQNPNFPKSQNKQLPPTTSFSKQNGTQINHGSSNDKEDLGKRWPRDEVLALINLRCSLCNNGEDKEGAAAGAAKTPLWERISQGMLELGYKRSAKRCKEKWENINKYFRKTKDNNKKRSLDSRTCPYFYQLSTLYNQGALIAPPSDGTENRSSSLPENHNASSSQGGSSTTDSIVEGEKILVQAEPPAAFDFDF</sequence>
<keyword evidence="2" id="KW-1185">Reference proteome</keyword>
<organism evidence="1 2">
    <name type="scientific">Pistacia atlantica</name>
    <dbReference type="NCBI Taxonomy" id="434234"/>
    <lineage>
        <taxon>Eukaryota</taxon>
        <taxon>Viridiplantae</taxon>
        <taxon>Streptophyta</taxon>
        <taxon>Embryophyta</taxon>
        <taxon>Tracheophyta</taxon>
        <taxon>Spermatophyta</taxon>
        <taxon>Magnoliopsida</taxon>
        <taxon>eudicotyledons</taxon>
        <taxon>Gunneridae</taxon>
        <taxon>Pentapetalae</taxon>
        <taxon>rosids</taxon>
        <taxon>malvids</taxon>
        <taxon>Sapindales</taxon>
        <taxon>Anacardiaceae</taxon>
        <taxon>Pistacia</taxon>
    </lineage>
</organism>
<gene>
    <name evidence="1" type="ORF">Patl1_23335</name>
</gene>
<comment type="caution">
    <text evidence="1">The sequence shown here is derived from an EMBL/GenBank/DDBJ whole genome shotgun (WGS) entry which is preliminary data.</text>
</comment>
<name>A0ACC0ZZ99_9ROSI</name>
<accession>A0ACC0ZZ99</accession>